<dbReference type="AlphaFoldDB" id="A0A078FX07"/>
<feature type="transmembrane region" description="Helical" evidence="1">
    <location>
        <begin position="34"/>
        <end position="52"/>
    </location>
</feature>
<evidence type="ECO:0000256" key="1">
    <source>
        <dbReference type="SAM" id="Phobius"/>
    </source>
</evidence>
<proteinExistence type="predicted"/>
<keyword evidence="1" id="KW-0812">Transmembrane</keyword>
<feature type="transmembrane region" description="Helical" evidence="1">
    <location>
        <begin position="92"/>
        <end position="108"/>
    </location>
</feature>
<keyword evidence="1" id="KW-0472">Membrane</keyword>
<dbReference type="PaxDb" id="3708-A0A078FX07"/>
<evidence type="ECO:0000313" key="2">
    <source>
        <dbReference type="EMBL" id="CAF2090810.1"/>
    </source>
</evidence>
<gene>
    <name evidence="3" type="primary">BnaA06g34830D</name>
    <name evidence="2" type="ORF">DARMORV10_A06P44330.1</name>
    <name evidence="3" type="ORF">GSBRNA2T00001882001</name>
</gene>
<reference evidence="3" key="2">
    <citation type="submission" date="2014-06" db="EMBL/GenBank/DDBJ databases">
        <authorList>
            <person name="Genoscope - CEA"/>
        </authorList>
    </citation>
    <scope>NUCLEOTIDE SEQUENCE</scope>
</reference>
<reference evidence="2" key="3">
    <citation type="submission" date="2021-01" db="EMBL/GenBank/DDBJ databases">
        <authorList>
            <consortium name="Genoscope - CEA"/>
            <person name="William W."/>
        </authorList>
    </citation>
    <scope>NUCLEOTIDE SEQUENCE</scope>
</reference>
<dbReference type="Proteomes" id="UP001295469">
    <property type="component" value="Chromosome A06"/>
</dbReference>
<evidence type="ECO:0000313" key="3">
    <source>
        <dbReference type="EMBL" id="CDY17664.1"/>
    </source>
</evidence>
<protein>
    <submittedName>
        <fullName evidence="2">(rape) hypothetical protein</fullName>
    </submittedName>
    <submittedName>
        <fullName evidence="3">BnaA06g34830D protein</fullName>
    </submittedName>
</protein>
<feature type="transmembrane region" description="Helical" evidence="1">
    <location>
        <begin position="114"/>
        <end position="132"/>
    </location>
</feature>
<evidence type="ECO:0000313" key="4">
    <source>
        <dbReference type="Proteomes" id="UP000028999"/>
    </source>
</evidence>
<name>A0A078FX07_BRANA</name>
<accession>A0A078FX07</accession>
<dbReference type="Gramene" id="CDY17664">
    <property type="protein sequence ID" value="CDY17664"/>
    <property type="gene ID" value="GSBRNA2T00001882001"/>
</dbReference>
<dbReference type="PANTHER" id="PTHR31061:SF24">
    <property type="entry name" value="LD22376P"/>
    <property type="match status" value="1"/>
</dbReference>
<sequence>MQRKYQESLQEPKVKEEERGGRRKLALAVVQWESINSLVVGVILIGLNFIFLKQVRFAPILETLQGLVLNSNHGLNNLTYGVDVEKIRFMGILQRIVIAYFVAVLTYFTDKLMVAFVISYNIIFILAIRLIYVPDLEYQISTQDQGSTTFLYCTASKLFNNMKVKCGVRGRTRL</sequence>
<organism evidence="3 4">
    <name type="scientific">Brassica napus</name>
    <name type="common">Rape</name>
    <dbReference type="NCBI Taxonomy" id="3708"/>
    <lineage>
        <taxon>Eukaryota</taxon>
        <taxon>Viridiplantae</taxon>
        <taxon>Streptophyta</taxon>
        <taxon>Embryophyta</taxon>
        <taxon>Tracheophyta</taxon>
        <taxon>Spermatophyta</taxon>
        <taxon>Magnoliopsida</taxon>
        <taxon>eudicotyledons</taxon>
        <taxon>Gunneridae</taxon>
        <taxon>Pentapetalae</taxon>
        <taxon>rosids</taxon>
        <taxon>malvids</taxon>
        <taxon>Brassicales</taxon>
        <taxon>Brassicaceae</taxon>
        <taxon>Brassiceae</taxon>
        <taxon>Brassica</taxon>
    </lineage>
</organism>
<dbReference type="PANTHER" id="PTHR31061">
    <property type="entry name" value="LD22376P"/>
    <property type="match status" value="1"/>
</dbReference>
<keyword evidence="1" id="KW-1133">Transmembrane helix</keyword>
<dbReference type="STRING" id="3708.A0A078FX07"/>
<dbReference type="Proteomes" id="UP000028999">
    <property type="component" value="Unassembled WGS sequence"/>
</dbReference>
<dbReference type="EMBL" id="HG994360">
    <property type="protein sequence ID" value="CAF2090810.1"/>
    <property type="molecule type" value="Genomic_DNA"/>
</dbReference>
<keyword evidence="4" id="KW-1185">Reference proteome</keyword>
<reference evidence="3 4" key="1">
    <citation type="journal article" date="2014" name="Science">
        <title>Plant genetics. Early allopolyploid evolution in the post-Neolithic Brassica napus oilseed genome.</title>
        <authorList>
            <person name="Chalhoub B."/>
            <person name="Denoeud F."/>
            <person name="Liu S."/>
            <person name="Parkin I.A."/>
            <person name="Tang H."/>
            <person name="Wang X."/>
            <person name="Chiquet J."/>
            <person name="Belcram H."/>
            <person name="Tong C."/>
            <person name="Samans B."/>
            <person name="Correa M."/>
            <person name="Da Silva C."/>
            <person name="Just J."/>
            <person name="Falentin C."/>
            <person name="Koh C.S."/>
            <person name="Le Clainche I."/>
            <person name="Bernard M."/>
            <person name="Bento P."/>
            <person name="Noel B."/>
            <person name="Labadie K."/>
            <person name="Alberti A."/>
            <person name="Charles M."/>
            <person name="Arnaud D."/>
            <person name="Guo H."/>
            <person name="Daviaud C."/>
            <person name="Alamery S."/>
            <person name="Jabbari K."/>
            <person name="Zhao M."/>
            <person name="Edger P.P."/>
            <person name="Chelaifa H."/>
            <person name="Tack D."/>
            <person name="Lassalle G."/>
            <person name="Mestiri I."/>
            <person name="Schnel N."/>
            <person name="Le Paslier M.C."/>
            <person name="Fan G."/>
            <person name="Renault V."/>
            <person name="Bayer P.E."/>
            <person name="Golicz A.A."/>
            <person name="Manoli S."/>
            <person name="Lee T.H."/>
            <person name="Thi V.H."/>
            <person name="Chalabi S."/>
            <person name="Hu Q."/>
            <person name="Fan C."/>
            <person name="Tollenaere R."/>
            <person name="Lu Y."/>
            <person name="Battail C."/>
            <person name="Shen J."/>
            <person name="Sidebottom C.H."/>
            <person name="Wang X."/>
            <person name="Canaguier A."/>
            <person name="Chauveau A."/>
            <person name="Berard A."/>
            <person name="Deniot G."/>
            <person name="Guan M."/>
            <person name="Liu Z."/>
            <person name="Sun F."/>
            <person name="Lim Y.P."/>
            <person name="Lyons E."/>
            <person name="Town C.D."/>
            <person name="Bancroft I."/>
            <person name="Wang X."/>
            <person name="Meng J."/>
            <person name="Ma J."/>
            <person name="Pires J.C."/>
            <person name="King G.J."/>
            <person name="Brunel D."/>
            <person name="Delourme R."/>
            <person name="Renard M."/>
            <person name="Aury J.M."/>
            <person name="Adams K.L."/>
            <person name="Batley J."/>
            <person name="Snowdon R.J."/>
            <person name="Tost J."/>
            <person name="Edwards D."/>
            <person name="Zhou Y."/>
            <person name="Hua W."/>
            <person name="Sharpe A.G."/>
            <person name="Paterson A.H."/>
            <person name="Guan C."/>
            <person name="Wincker P."/>
        </authorList>
    </citation>
    <scope>NUCLEOTIDE SEQUENCE [LARGE SCALE GENOMIC DNA]</scope>
    <source>
        <strain evidence="4">cv. Darmor-bzh</strain>
    </source>
</reference>
<dbReference type="EMBL" id="LK032076">
    <property type="protein sequence ID" value="CDY17664.1"/>
    <property type="molecule type" value="Genomic_DNA"/>
</dbReference>